<evidence type="ECO:0008006" key="4">
    <source>
        <dbReference type="Google" id="ProtNLM"/>
    </source>
</evidence>
<dbReference type="Proteomes" id="UP000243924">
    <property type="component" value="Chromosome I"/>
</dbReference>
<accession>A0A1H2FSX2</accession>
<keyword evidence="3" id="KW-1185">Reference proteome</keyword>
<keyword evidence="1" id="KW-0732">Signal</keyword>
<dbReference type="STRING" id="1434072.SAMN05216210_1757"/>
<feature type="signal peptide" evidence="1">
    <location>
        <begin position="1"/>
        <end position="20"/>
    </location>
</feature>
<name>A0A1H2FSX2_9GAMM</name>
<feature type="chain" id="PRO_5009274259" description="DUF4892 domain-containing protein" evidence="1">
    <location>
        <begin position="21"/>
        <end position="272"/>
    </location>
</feature>
<dbReference type="Pfam" id="PF16234">
    <property type="entry name" value="DUF4892"/>
    <property type="match status" value="1"/>
</dbReference>
<sequence>MRPLLLTAVVTGVLAAGVNAAELPEDLLLVPFPQASIVVNKQHLEGEHSVVLGSIRRINNELRIEREVRTQGELIRLTQQIPEGHTAREAFFQAKNQLQQLPHSVLYFCEGRECGSSSIWANQVFDFSRLYGPEENQFYAALRLDTEPQHFVSLYAITRGNRRVYLHTDQLTPAIPLQHALLPTPATLIKQMQSEGYIAVPAFDLQAGESDLSNDWLDQLNRMLRTDRSMRVVVHGAQSQHFYDGLIQRGIRPNRLEIGEQAPVDQVVLRKL</sequence>
<evidence type="ECO:0000256" key="1">
    <source>
        <dbReference type="SAM" id="SignalP"/>
    </source>
</evidence>
<reference evidence="3" key="1">
    <citation type="submission" date="2016-10" db="EMBL/GenBank/DDBJ databases">
        <authorList>
            <person name="Varghese N."/>
            <person name="Submissions S."/>
        </authorList>
    </citation>
    <scope>NUCLEOTIDE SEQUENCE [LARGE SCALE GENOMIC DNA]</scope>
    <source>
        <strain evidence="3">CECT 8338</strain>
    </source>
</reference>
<evidence type="ECO:0000313" key="3">
    <source>
        <dbReference type="Proteomes" id="UP000243924"/>
    </source>
</evidence>
<dbReference type="RefSeq" id="WP_157719159.1">
    <property type="nucleotide sequence ID" value="NZ_LT629787.1"/>
</dbReference>
<protein>
    <recommendedName>
        <fullName evidence="4">DUF4892 domain-containing protein</fullName>
    </recommendedName>
</protein>
<gene>
    <name evidence="2" type="ORF">SAMN05216210_1757</name>
</gene>
<evidence type="ECO:0000313" key="2">
    <source>
        <dbReference type="EMBL" id="SDU10048.1"/>
    </source>
</evidence>
<dbReference type="AlphaFoldDB" id="A0A1H2FSX2"/>
<dbReference type="OrthoDB" id="5741786at2"/>
<dbReference type="EMBL" id="LT629787">
    <property type="protein sequence ID" value="SDU10048.1"/>
    <property type="molecule type" value="Genomic_DNA"/>
</dbReference>
<proteinExistence type="predicted"/>
<dbReference type="InterPro" id="IPR032608">
    <property type="entry name" value="DUF4892"/>
</dbReference>
<organism evidence="2 3">
    <name type="scientific">Halopseudomonas salegens</name>
    <dbReference type="NCBI Taxonomy" id="1434072"/>
    <lineage>
        <taxon>Bacteria</taxon>
        <taxon>Pseudomonadati</taxon>
        <taxon>Pseudomonadota</taxon>
        <taxon>Gammaproteobacteria</taxon>
        <taxon>Pseudomonadales</taxon>
        <taxon>Pseudomonadaceae</taxon>
        <taxon>Halopseudomonas</taxon>
    </lineage>
</organism>